<sequence length="103" mass="12151">KMKTPCFHRLLLESLEQLRTVDFQKFQWYLTEWVLQSFKSIPRSHLEHASRPETVTRIVERYGEDKAVEITIQILREIGNNNEAEKLMKAHSGDKERVLIAIS</sequence>
<name>A0A3B3HXR5_ORYLA</name>
<proteinExistence type="predicted"/>
<dbReference type="Proteomes" id="UP000001038">
    <property type="component" value="Chromosome 1"/>
</dbReference>
<dbReference type="CDD" id="cd08321">
    <property type="entry name" value="Pyrin_ASC-like"/>
    <property type="match status" value="1"/>
</dbReference>
<reference evidence="2" key="3">
    <citation type="submission" date="2025-09" db="UniProtKB">
        <authorList>
            <consortium name="Ensembl"/>
        </authorList>
    </citation>
    <scope>IDENTIFICATION</scope>
    <source>
        <strain evidence="2">Hd-rR</strain>
    </source>
</reference>
<evidence type="ECO:0000259" key="1">
    <source>
        <dbReference type="PROSITE" id="PS50824"/>
    </source>
</evidence>
<reference evidence="2" key="2">
    <citation type="submission" date="2025-08" db="UniProtKB">
        <authorList>
            <consortium name="Ensembl"/>
        </authorList>
    </citation>
    <scope>IDENTIFICATION</scope>
    <source>
        <strain evidence="2">Hd-rR</strain>
    </source>
</reference>
<evidence type="ECO:0000313" key="2">
    <source>
        <dbReference type="Ensembl" id="ENSORLP00000036391.1"/>
    </source>
</evidence>
<dbReference type="InterPro" id="IPR011029">
    <property type="entry name" value="DEATH-like_dom_sf"/>
</dbReference>
<dbReference type="InterPro" id="IPR004020">
    <property type="entry name" value="DAPIN"/>
</dbReference>
<dbReference type="Pfam" id="PF02758">
    <property type="entry name" value="PYRIN"/>
    <property type="match status" value="1"/>
</dbReference>
<protein>
    <recommendedName>
        <fullName evidence="1">Pyrin domain-containing protein</fullName>
    </recommendedName>
</protein>
<dbReference type="Bgee" id="ENSORLG00000030117">
    <property type="expression patterns" value="Expressed in testis and 14 other cell types or tissues"/>
</dbReference>
<dbReference type="Gene3D" id="1.10.533.10">
    <property type="entry name" value="Death Domain, Fas"/>
    <property type="match status" value="1"/>
</dbReference>
<dbReference type="AlphaFoldDB" id="A0A3B3HXR5"/>
<dbReference type="Ensembl" id="ENSORLT00000037290.1">
    <property type="protein sequence ID" value="ENSORLP00000036391.1"/>
    <property type="gene ID" value="ENSORLG00000030117.1"/>
</dbReference>
<accession>A0A3B3HXR5</accession>
<keyword evidence="3" id="KW-1185">Reference proteome</keyword>
<organism evidence="2 3">
    <name type="scientific">Oryzias latipes</name>
    <name type="common">Japanese rice fish</name>
    <name type="synonym">Japanese killifish</name>
    <dbReference type="NCBI Taxonomy" id="8090"/>
    <lineage>
        <taxon>Eukaryota</taxon>
        <taxon>Metazoa</taxon>
        <taxon>Chordata</taxon>
        <taxon>Craniata</taxon>
        <taxon>Vertebrata</taxon>
        <taxon>Euteleostomi</taxon>
        <taxon>Actinopterygii</taxon>
        <taxon>Neopterygii</taxon>
        <taxon>Teleostei</taxon>
        <taxon>Neoteleostei</taxon>
        <taxon>Acanthomorphata</taxon>
        <taxon>Ovalentaria</taxon>
        <taxon>Atherinomorphae</taxon>
        <taxon>Beloniformes</taxon>
        <taxon>Adrianichthyidae</taxon>
        <taxon>Oryziinae</taxon>
        <taxon>Oryzias</taxon>
    </lineage>
</organism>
<dbReference type="SMART" id="SM01289">
    <property type="entry name" value="PYRIN"/>
    <property type="match status" value="1"/>
</dbReference>
<dbReference type="InParanoid" id="A0A3B3HXR5"/>
<dbReference type="PROSITE" id="PS50824">
    <property type="entry name" value="DAPIN"/>
    <property type="match status" value="1"/>
</dbReference>
<dbReference type="SUPFAM" id="SSF47986">
    <property type="entry name" value="DEATH domain"/>
    <property type="match status" value="1"/>
</dbReference>
<reference evidence="2 3" key="1">
    <citation type="journal article" date="2007" name="Nature">
        <title>The medaka draft genome and insights into vertebrate genome evolution.</title>
        <authorList>
            <person name="Kasahara M."/>
            <person name="Naruse K."/>
            <person name="Sasaki S."/>
            <person name="Nakatani Y."/>
            <person name="Qu W."/>
            <person name="Ahsan B."/>
            <person name="Yamada T."/>
            <person name="Nagayasu Y."/>
            <person name="Doi K."/>
            <person name="Kasai Y."/>
            <person name="Jindo T."/>
            <person name="Kobayashi D."/>
            <person name="Shimada A."/>
            <person name="Toyoda A."/>
            <person name="Kuroki Y."/>
            <person name="Fujiyama A."/>
            <person name="Sasaki T."/>
            <person name="Shimizu A."/>
            <person name="Asakawa S."/>
            <person name="Shimizu N."/>
            <person name="Hashimoto S."/>
            <person name="Yang J."/>
            <person name="Lee Y."/>
            <person name="Matsushima K."/>
            <person name="Sugano S."/>
            <person name="Sakaizumi M."/>
            <person name="Narita T."/>
            <person name="Ohishi K."/>
            <person name="Haga S."/>
            <person name="Ohta F."/>
            <person name="Nomoto H."/>
            <person name="Nogata K."/>
            <person name="Morishita T."/>
            <person name="Endo T."/>
            <person name="Shin-I T."/>
            <person name="Takeda H."/>
            <person name="Morishita S."/>
            <person name="Kohara Y."/>
        </authorList>
    </citation>
    <scope>NUCLEOTIDE SEQUENCE [LARGE SCALE GENOMIC DNA]</scope>
    <source>
        <strain evidence="2 3">Hd-rR</strain>
    </source>
</reference>
<dbReference type="GeneTree" id="ENSGT01150000287449"/>
<feature type="domain" description="Pyrin" evidence="1">
    <location>
        <begin position="2"/>
        <end position="93"/>
    </location>
</feature>
<evidence type="ECO:0000313" key="3">
    <source>
        <dbReference type="Proteomes" id="UP000001038"/>
    </source>
</evidence>